<accession>A0ABN5R3Q2</accession>
<evidence type="ECO:0000313" key="2">
    <source>
        <dbReference type="EMBL" id="AYW90635.1"/>
    </source>
</evidence>
<keyword evidence="2" id="KW-0547">Nucleotide-binding</keyword>
<feature type="coiled-coil region" evidence="1">
    <location>
        <begin position="452"/>
        <end position="509"/>
    </location>
</feature>
<dbReference type="Pfam" id="PF13589">
    <property type="entry name" value="HATPase_c_3"/>
    <property type="match status" value="1"/>
</dbReference>
<evidence type="ECO:0000256" key="1">
    <source>
        <dbReference type="SAM" id="Coils"/>
    </source>
</evidence>
<dbReference type="InterPro" id="IPR036890">
    <property type="entry name" value="HATPase_C_sf"/>
</dbReference>
<name>A0ABN5R3Q2_YERPU</name>
<protein>
    <submittedName>
        <fullName evidence="2">ATP-binding protein</fullName>
    </submittedName>
</protein>
<dbReference type="Proteomes" id="UP000268669">
    <property type="component" value="Chromosome"/>
</dbReference>
<proteinExistence type="predicted"/>
<organism evidence="2 3">
    <name type="scientific">Yersinia pseudotuberculosis</name>
    <dbReference type="NCBI Taxonomy" id="633"/>
    <lineage>
        <taxon>Bacteria</taxon>
        <taxon>Pseudomonadati</taxon>
        <taxon>Pseudomonadota</taxon>
        <taxon>Gammaproteobacteria</taxon>
        <taxon>Enterobacterales</taxon>
        <taxon>Yersiniaceae</taxon>
        <taxon>Yersinia</taxon>
    </lineage>
</organism>
<keyword evidence="2" id="KW-0067">ATP-binding</keyword>
<sequence>MNKIRGVILEKLHFKTSSGIKSIVGKDLITDKFVAIFELVKNGYDAGAENVIVSFNNLHNLSTTRDIIDPIHIDINQPHIIIADNGHGMDKDALINKWLYLAYSDKQEGHKNNERVFVGSKGVGRFSCDTLGEVLNIRTKKSYENIEHHLYIDWANFDQNLQREFGAVDVTYDSKPINNNEQYTILTIGLLRHTTWQDDNEKKRAKQSLSRLKNPFVEDTSFNIYLGENISVDNPEPQYKISNNITSILKGKTTTIEACIDENISIKLYDRAELIYSASKPNETALKNVSINISINYLNFSSKNMFTRRMGIQPVRYGNIFIYRNDFRVMPYGEEDYDLFGLNLRKPQGYNRYLGTREVIGYISIDDKSHIFKETSSRNNGFIGNIYFKTLEEIYIYDIHMLLERYINLIKWGEDSDTKEEIYFDSSIDKNEIDKFKNYLSKTKKYTITFFKDNLNIEKNNTEKQLEAIIEKIDDKNVQETVKKIKDKVSQLKSDNQEKERAIEDKDKEISYLYKQNENLQKIREPSSYSEQISHHFKTMTEDLYYATEDLILLVKKIEDEKLQKDALIEIGKIRSTQKELSAFRELLINTDLDLRSKQLVNWYSQAELYVINRNKQTYGLKVTISIVDMALVDNWYKNCDILQFHIALDNFYQNAREHKAKFLDISFEESRIIFSSDSIKIDDIHLTSIFNLGYSTKPNGTGIGLYQIKRFFDKNECDMTVEQPSNVVNFLITKRN</sequence>
<evidence type="ECO:0000313" key="3">
    <source>
        <dbReference type="Proteomes" id="UP000268669"/>
    </source>
</evidence>
<reference evidence="2" key="1">
    <citation type="submission" date="2018-11" db="EMBL/GenBank/DDBJ databases">
        <title>FDA dAtabase for Regulatory Grade micrObial Sequences (FDA-ARGOS): Supporting development and validation of Infectious Disease Dx tests.</title>
        <authorList>
            <person name="Bliska J."/>
            <person name="Cleland M.-M."/>
            <person name="Tallon L."/>
            <person name="Sadzewicz L."/>
            <person name="Zhao X."/>
            <person name="Vavikolanu K."/>
            <person name="Mehta A."/>
            <person name="Aluvathingal J."/>
            <person name="Nadendla S."/>
            <person name="Yan Y."/>
            <person name="Sichtig H."/>
        </authorList>
    </citation>
    <scope>NUCLEOTIDE SEQUENCE [LARGE SCALE GENOMIC DNA]</scope>
    <source>
        <strain evidence="2">FDAARGOS_581</strain>
    </source>
</reference>
<dbReference type="EMBL" id="CP033713">
    <property type="protein sequence ID" value="AYW90635.1"/>
    <property type="molecule type" value="Genomic_DNA"/>
</dbReference>
<dbReference type="Gene3D" id="3.30.565.10">
    <property type="entry name" value="Histidine kinase-like ATPase, C-terminal domain"/>
    <property type="match status" value="2"/>
</dbReference>
<keyword evidence="3" id="KW-1185">Reference proteome</keyword>
<keyword evidence="1" id="KW-0175">Coiled coil</keyword>
<dbReference type="GO" id="GO:0005524">
    <property type="term" value="F:ATP binding"/>
    <property type="evidence" value="ECO:0007669"/>
    <property type="project" value="UniProtKB-KW"/>
</dbReference>
<dbReference type="SUPFAM" id="SSF55874">
    <property type="entry name" value="ATPase domain of HSP90 chaperone/DNA topoisomerase II/histidine kinase"/>
    <property type="match status" value="2"/>
</dbReference>
<gene>
    <name evidence="2" type="ORF">EGX47_04365</name>
</gene>